<evidence type="ECO:0000313" key="2">
    <source>
        <dbReference type="EMBL" id="GMT27624.1"/>
    </source>
</evidence>
<dbReference type="Pfam" id="PF00646">
    <property type="entry name" value="F-box"/>
    <property type="match status" value="1"/>
</dbReference>
<dbReference type="SUPFAM" id="SSF81383">
    <property type="entry name" value="F-box domain"/>
    <property type="match status" value="1"/>
</dbReference>
<evidence type="ECO:0000259" key="1">
    <source>
        <dbReference type="PROSITE" id="PS50181"/>
    </source>
</evidence>
<dbReference type="CDD" id="cd09917">
    <property type="entry name" value="F-box_SF"/>
    <property type="match status" value="1"/>
</dbReference>
<evidence type="ECO:0000313" key="3">
    <source>
        <dbReference type="Proteomes" id="UP001432322"/>
    </source>
</evidence>
<dbReference type="AlphaFoldDB" id="A0AAV5WCS5"/>
<proteinExistence type="predicted"/>
<dbReference type="SMART" id="SM00256">
    <property type="entry name" value="FBOX"/>
    <property type="match status" value="1"/>
</dbReference>
<dbReference type="InterPro" id="IPR036047">
    <property type="entry name" value="F-box-like_dom_sf"/>
</dbReference>
<name>A0AAV5WCS5_9BILA</name>
<organism evidence="2 3">
    <name type="scientific">Pristionchus fissidentatus</name>
    <dbReference type="NCBI Taxonomy" id="1538716"/>
    <lineage>
        <taxon>Eukaryota</taxon>
        <taxon>Metazoa</taxon>
        <taxon>Ecdysozoa</taxon>
        <taxon>Nematoda</taxon>
        <taxon>Chromadorea</taxon>
        <taxon>Rhabditida</taxon>
        <taxon>Rhabditina</taxon>
        <taxon>Diplogasteromorpha</taxon>
        <taxon>Diplogasteroidea</taxon>
        <taxon>Neodiplogasteridae</taxon>
        <taxon>Pristionchus</taxon>
    </lineage>
</organism>
<protein>
    <recommendedName>
        <fullName evidence="1">F-box domain-containing protein</fullName>
    </recommendedName>
</protein>
<keyword evidence="3" id="KW-1185">Reference proteome</keyword>
<dbReference type="PROSITE" id="PS50181">
    <property type="entry name" value="FBOX"/>
    <property type="match status" value="1"/>
</dbReference>
<comment type="caution">
    <text evidence="2">The sequence shown here is derived from an EMBL/GenBank/DDBJ whole genome shotgun (WGS) entry which is preliminary data.</text>
</comment>
<dbReference type="Gene3D" id="1.20.1280.50">
    <property type="match status" value="1"/>
</dbReference>
<dbReference type="Proteomes" id="UP001432322">
    <property type="component" value="Unassembled WGS sequence"/>
</dbReference>
<feature type="non-terminal residue" evidence="2">
    <location>
        <position position="1"/>
    </location>
</feature>
<gene>
    <name evidence="2" type="ORF">PFISCL1PPCAC_18921</name>
</gene>
<reference evidence="2" key="1">
    <citation type="submission" date="2023-10" db="EMBL/GenBank/DDBJ databases">
        <title>Genome assembly of Pristionchus species.</title>
        <authorList>
            <person name="Yoshida K."/>
            <person name="Sommer R.J."/>
        </authorList>
    </citation>
    <scope>NUCLEOTIDE SEQUENCE</scope>
    <source>
        <strain evidence="2">RS5133</strain>
    </source>
</reference>
<feature type="domain" description="F-box" evidence="1">
    <location>
        <begin position="25"/>
        <end position="71"/>
    </location>
</feature>
<dbReference type="InterPro" id="IPR001810">
    <property type="entry name" value="F-box_dom"/>
</dbReference>
<sequence length="97" mass="11449">LENGVAPMKMNGVPDVIVQMRENVEMSLNLLPPEILSIIFSYLDVASRLNLRLANKSLRRIWNKDKFIVHFEEEEQERTKSKVPFHLSHWMKKYPTL</sequence>
<feature type="non-terminal residue" evidence="2">
    <location>
        <position position="97"/>
    </location>
</feature>
<accession>A0AAV5WCS5</accession>
<dbReference type="EMBL" id="BTSY01000005">
    <property type="protein sequence ID" value="GMT27624.1"/>
    <property type="molecule type" value="Genomic_DNA"/>
</dbReference>